<keyword evidence="2" id="KW-1185">Reference proteome</keyword>
<evidence type="ECO:0000313" key="1">
    <source>
        <dbReference type="EMBL" id="MBP2388271.1"/>
    </source>
</evidence>
<dbReference type="Pfam" id="PF14539">
    <property type="entry name" value="DUF4442"/>
    <property type="match status" value="1"/>
</dbReference>
<dbReference type="Gene3D" id="3.10.129.10">
    <property type="entry name" value="Hotdog Thioesterase"/>
    <property type="match status" value="1"/>
</dbReference>
<gene>
    <name evidence="1" type="ORF">JOF47_003782</name>
</gene>
<evidence type="ECO:0000313" key="2">
    <source>
        <dbReference type="Proteomes" id="UP001296993"/>
    </source>
</evidence>
<dbReference type="EMBL" id="JAGIOF010000001">
    <property type="protein sequence ID" value="MBP2388271.1"/>
    <property type="molecule type" value="Genomic_DNA"/>
</dbReference>
<comment type="caution">
    <text evidence="1">The sequence shown here is derived from an EMBL/GenBank/DDBJ whole genome shotgun (WGS) entry which is preliminary data.</text>
</comment>
<reference evidence="1 2" key="1">
    <citation type="submission" date="2021-03" db="EMBL/GenBank/DDBJ databases">
        <title>Sequencing the genomes of 1000 actinobacteria strains.</title>
        <authorList>
            <person name="Klenk H.-P."/>
        </authorList>
    </citation>
    <scope>NUCLEOTIDE SEQUENCE [LARGE SCALE GENOMIC DNA]</scope>
    <source>
        <strain evidence="1 2">DSM 15797</strain>
    </source>
</reference>
<dbReference type="InterPro" id="IPR029069">
    <property type="entry name" value="HotDog_dom_sf"/>
</dbReference>
<accession>A0ABS4XIX0</accession>
<proteinExistence type="predicted"/>
<dbReference type="CDD" id="cd03443">
    <property type="entry name" value="PaaI_thioesterase"/>
    <property type="match status" value="1"/>
</dbReference>
<protein>
    <submittedName>
        <fullName evidence="1">Acyl-coenzyme A thioesterase PaaI-like protein</fullName>
    </submittedName>
</protein>
<dbReference type="InterPro" id="IPR027961">
    <property type="entry name" value="DUF4442"/>
</dbReference>
<dbReference type="SUPFAM" id="SSF54637">
    <property type="entry name" value="Thioesterase/thiol ester dehydrase-isomerase"/>
    <property type="match status" value="1"/>
</dbReference>
<name>A0ABS4XIX0_9MICC</name>
<organism evidence="1 2">
    <name type="scientific">Paeniglutamicibacter kerguelensis</name>
    <dbReference type="NCBI Taxonomy" id="254788"/>
    <lineage>
        <taxon>Bacteria</taxon>
        <taxon>Bacillati</taxon>
        <taxon>Actinomycetota</taxon>
        <taxon>Actinomycetes</taxon>
        <taxon>Micrococcales</taxon>
        <taxon>Micrococcaceae</taxon>
        <taxon>Paeniglutamicibacter</taxon>
    </lineage>
</organism>
<dbReference type="Proteomes" id="UP001296993">
    <property type="component" value="Unassembled WGS sequence"/>
</dbReference>
<dbReference type="RefSeq" id="WP_210001155.1">
    <property type="nucleotide sequence ID" value="NZ_BAAAJY010000016.1"/>
</dbReference>
<sequence>MTATNTKNRKPKASIPNSFRQFIPKISGDPRFVKHGMTLWPPFWGAGIKVQEISADWRSATVLMRQRPWNMNYVGTHFGGSLFSMTDPFWMMMVLHNVGPGHVVWDKAAEIRFLKPGHGTLTCRFELKEAQLEELKKRVVDSGKATTWFDVEILDGVGDVVATVRKEVYVCAKNPALTTQ</sequence>